<dbReference type="GO" id="GO:0001681">
    <property type="term" value="F:sialate O-acetylesterase activity"/>
    <property type="evidence" value="ECO:0007669"/>
    <property type="project" value="UniProtKB-EC"/>
</dbReference>
<dbReference type="EC" id="3.1.1.53" evidence="2"/>
<dbReference type="eggNOG" id="COG2755">
    <property type="taxonomic scope" value="Bacteria"/>
</dbReference>
<keyword evidence="2" id="KW-0378">Hydrolase</keyword>
<sequence length="633" mass="67127">MSESTIATGPAPGANLSGVHEGADPVDKPIGSPKLRPAAVFSHAMVLQRRQPIPVFGTGAPGRTVIATLSSPDQGRPITLHTPDASDAVSDSVSAFATIDRQGDWLLALPAVEAGGPYTLTVSDRSGIMLKYLDVHVGEVWLAGGQSNMELELRNSAGADQAVAASADPLLRFYNTPKTGVIDTDAEDHAAWQIAGPDTSGTMSAVAYYFARRLRAELGPDVPVGIVDCYIGGTSITSWMSRDTLRTCEAGRGYLARFDAAIADKTDEQFAAETDDWQTKFNTWNDAIGKARAAEPDITWDTLNARYGECPWPPPVTPTSQYRPAGPFGTMIERVAPYGIAGFLWYQGEEDEAYCGSYRELLGLLIREWRDLWQPGRQAATGDGAPHCATAEDAQGRDAWPPFLIVQLPQWIDKNTAAANADPLHWPVIREAQTDAARAIAGVHAICTMDCGEFDNIHPTDKRTPGERLADCALRHVYGRSDVPADGPTLIAAAATAATAGTAATAAATVSGQTPSVCSAPHTVTLCFAHAAGLRFDGTVPGTQRHVRGASGRDTPENQSGTTYRHAEDSGFELASGDGVFHPAAATIDGDTVTVTAAEAPDPVAVRYAWRSWGPAPLCNGDGLPAWPFRATL</sequence>
<accession>A0A087DDP1</accession>
<dbReference type="InterPro" id="IPR036514">
    <property type="entry name" value="SGNH_hydro_sf"/>
</dbReference>
<dbReference type="Proteomes" id="UP000029033">
    <property type="component" value="Unassembled WGS sequence"/>
</dbReference>
<dbReference type="PANTHER" id="PTHR22901">
    <property type="entry name" value="SIALATE O-ACETYLESTERASE"/>
    <property type="match status" value="1"/>
</dbReference>
<dbReference type="PANTHER" id="PTHR22901:SF0">
    <property type="entry name" value="SIALATE O-ACETYLESTERASE"/>
    <property type="match status" value="1"/>
</dbReference>
<gene>
    <name evidence="2" type="ORF">BSCA_0131</name>
</gene>
<dbReference type="OrthoDB" id="9795554at2"/>
<reference evidence="2 3" key="1">
    <citation type="submission" date="2014-03" db="EMBL/GenBank/DDBJ databases">
        <title>Genomics of Bifidobacteria.</title>
        <authorList>
            <person name="Ventura M."/>
            <person name="Milani C."/>
            <person name="Lugli G.A."/>
        </authorList>
    </citation>
    <scope>NUCLEOTIDE SEQUENCE [LARGE SCALE GENOMIC DNA]</scope>
    <source>
        <strain evidence="2 3">LMG 21589</strain>
    </source>
</reference>
<dbReference type="InterPro" id="IPR039329">
    <property type="entry name" value="SIAE"/>
</dbReference>
<comment type="caution">
    <text evidence="2">The sequence shown here is derived from an EMBL/GenBank/DDBJ whole genome shotgun (WGS) entry which is preliminary data.</text>
</comment>
<proteinExistence type="predicted"/>
<dbReference type="GO" id="GO:0005975">
    <property type="term" value="P:carbohydrate metabolic process"/>
    <property type="evidence" value="ECO:0007669"/>
    <property type="project" value="TreeGrafter"/>
</dbReference>
<dbReference type="STRING" id="158787.BSCA_0131"/>
<evidence type="ECO:0000313" key="3">
    <source>
        <dbReference type="Proteomes" id="UP000029033"/>
    </source>
</evidence>
<protein>
    <submittedName>
        <fullName evidence="2">Sialic acidspecific 9-O-acetylesterase</fullName>
        <ecNumber evidence="2">3.1.1.53</ecNumber>
    </submittedName>
</protein>
<organism evidence="2 3">
    <name type="scientific">Bifidobacterium scardovii</name>
    <dbReference type="NCBI Taxonomy" id="158787"/>
    <lineage>
        <taxon>Bacteria</taxon>
        <taxon>Bacillati</taxon>
        <taxon>Actinomycetota</taxon>
        <taxon>Actinomycetes</taxon>
        <taxon>Bifidobacteriales</taxon>
        <taxon>Bifidobacteriaceae</taxon>
        <taxon>Bifidobacterium</taxon>
    </lineage>
</organism>
<name>A0A087DDP1_9BIFI</name>
<feature type="region of interest" description="Disordered" evidence="1">
    <location>
        <begin position="1"/>
        <end position="31"/>
    </location>
</feature>
<dbReference type="EMBL" id="JGZO01000012">
    <property type="protein sequence ID" value="KFI93641.1"/>
    <property type="molecule type" value="Genomic_DNA"/>
</dbReference>
<evidence type="ECO:0000256" key="1">
    <source>
        <dbReference type="SAM" id="MobiDB-lite"/>
    </source>
</evidence>
<dbReference type="Gene3D" id="3.40.50.1110">
    <property type="entry name" value="SGNH hydrolase"/>
    <property type="match status" value="1"/>
</dbReference>
<dbReference type="RefSeq" id="WP_033516837.1">
    <property type="nucleotide sequence ID" value="NZ_CAUPKV010000030.1"/>
</dbReference>
<dbReference type="AlphaFoldDB" id="A0A087DDP1"/>
<dbReference type="SUPFAM" id="SSF52266">
    <property type="entry name" value="SGNH hydrolase"/>
    <property type="match status" value="1"/>
</dbReference>
<keyword evidence="3" id="KW-1185">Reference proteome</keyword>
<evidence type="ECO:0000313" key="2">
    <source>
        <dbReference type="EMBL" id="KFI93641.1"/>
    </source>
</evidence>
<dbReference type="GeneID" id="85164733"/>